<proteinExistence type="predicted"/>
<evidence type="ECO:0000313" key="5">
    <source>
        <dbReference type="Proteomes" id="UP000800035"/>
    </source>
</evidence>
<dbReference type="Proteomes" id="UP000800035">
    <property type="component" value="Unassembled WGS sequence"/>
</dbReference>
<protein>
    <submittedName>
        <fullName evidence="4">HET-domain-containing protein</fullName>
    </submittedName>
</protein>
<reference evidence="4" key="1">
    <citation type="journal article" date="2020" name="Stud. Mycol.">
        <title>101 Dothideomycetes genomes: a test case for predicting lifestyles and emergence of pathogens.</title>
        <authorList>
            <person name="Haridas S."/>
            <person name="Albert R."/>
            <person name="Binder M."/>
            <person name="Bloem J."/>
            <person name="Labutti K."/>
            <person name="Salamov A."/>
            <person name="Andreopoulos B."/>
            <person name="Baker S."/>
            <person name="Barry K."/>
            <person name="Bills G."/>
            <person name="Bluhm B."/>
            <person name="Cannon C."/>
            <person name="Castanera R."/>
            <person name="Culley D."/>
            <person name="Daum C."/>
            <person name="Ezra D."/>
            <person name="Gonzalez J."/>
            <person name="Henrissat B."/>
            <person name="Kuo A."/>
            <person name="Liang C."/>
            <person name="Lipzen A."/>
            <person name="Lutzoni F."/>
            <person name="Magnuson J."/>
            <person name="Mondo S."/>
            <person name="Nolan M."/>
            <person name="Ohm R."/>
            <person name="Pangilinan J."/>
            <person name="Park H.-J."/>
            <person name="Ramirez L."/>
            <person name="Alfaro M."/>
            <person name="Sun H."/>
            <person name="Tritt A."/>
            <person name="Yoshinaga Y."/>
            <person name="Zwiers L.-H."/>
            <person name="Turgeon B."/>
            <person name="Goodwin S."/>
            <person name="Spatafora J."/>
            <person name="Crous P."/>
            <person name="Grigoriev I."/>
        </authorList>
    </citation>
    <scope>NUCLEOTIDE SEQUENCE</scope>
    <source>
        <strain evidence="4">CBS 675.92</strain>
    </source>
</reference>
<dbReference type="PANTHER" id="PTHR33112">
    <property type="entry name" value="DOMAIN PROTEIN, PUTATIVE-RELATED"/>
    <property type="match status" value="1"/>
</dbReference>
<evidence type="ECO:0000313" key="4">
    <source>
        <dbReference type="EMBL" id="KAF1960522.1"/>
    </source>
</evidence>
<dbReference type="PANTHER" id="PTHR33112:SF12">
    <property type="entry name" value="HETEROKARYON INCOMPATIBILITY DOMAIN-CONTAINING PROTEIN"/>
    <property type="match status" value="1"/>
</dbReference>
<keyword evidence="1" id="KW-0175">Coiled coil</keyword>
<keyword evidence="5" id="KW-1185">Reference proteome</keyword>
<dbReference type="EMBL" id="ML976982">
    <property type="protein sequence ID" value="KAF1960522.1"/>
    <property type="molecule type" value="Genomic_DNA"/>
</dbReference>
<organism evidence="4 5">
    <name type="scientific">Byssothecium circinans</name>
    <dbReference type="NCBI Taxonomy" id="147558"/>
    <lineage>
        <taxon>Eukaryota</taxon>
        <taxon>Fungi</taxon>
        <taxon>Dikarya</taxon>
        <taxon>Ascomycota</taxon>
        <taxon>Pezizomycotina</taxon>
        <taxon>Dothideomycetes</taxon>
        <taxon>Pleosporomycetidae</taxon>
        <taxon>Pleosporales</taxon>
        <taxon>Massarineae</taxon>
        <taxon>Massarinaceae</taxon>
        <taxon>Byssothecium</taxon>
    </lineage>
</organism>
<dbReference type="OrthoDB" id="2958217at2759"/>
<evidence type="ECO:0000256" key="2">
    <source>
        <dbReference type="SAM" id="MobiDB-lite"/>
    </source>
</evidence>
<feature type="domain" description="Heterokaryon incompatibility" evidence="3">
    <location>
        <begin position="800"/>
        <end position="964"/>
    </location>
</feature>
<gene>
    <name evidence="4" type="ORF">CC80DRAFT_589925</name>
</gene>
<evidence type="ECO:0000259" key="3">
    <source>
        <dbReference type="Pfam" id="PF06985"/>
    </source>
</evidence>
<feature type="region of interest" description="Disordered" evidence="2">
    <location>
        <begin position="485"/>
        <end position="505"/>
    </location>
</feature>
<name>A0A6A5U9M0_9PLEO</name>
<dbReference type="InterPro" id="IPR010730">
    <property type="entry name" value="HET"/>
</dbReference>
<dbReference type="Pfam" id="PF06985">
    <property type="entry name" value="HET"/>
    <property type="match status" value="1"/>
</dbReference>
<feature type="compositionally biased region" description="Basic and acidic residues" evidence="2">
    <location>
        <begin position="485"/>
        <end position="502"/>
    </location>
</feature>
<accession>A0A6A5U9M0</accession>
<sequence>MASQPNQPYPGDIASTLIEGQSHLQRVLAQGNLSTEQEIDFRETFASLLIQEYERGARGNVQYLRTAIEHYEAILRRLPQTTPKRPEYLTRLSYTWLSEYLATESRRALDEAVRTGRLALEEATLASLDKADIHLYREILNNCGVALSYRSEDTRVKVARSTSTGQGNEIGVTAEADLNESVECAKRLKHHTVGDLPAYTGAISNLSSRLMRQYAMTDNEADQAEAVQLIQELQRISQPGSKERAGAITLLSQLAVDKFNKKDTLENLDDALEQLKRAITGLTDSFERKPDVYKQTSNLYKHRYKKTQDEADFHLAVQYSESLLRTVPLSHSVFGTYLFNHLRLLREYANTVRSLPQVEKAVLTAGHYVANLRKDSIKQLDCRIVYGDILGRTYVLSQRLVDFSKAMEHIQQCGYSWNSETEKAGDRPSVDSQLIYSLASSARRLLQASASQTKDRGMQRIYEHILYAEASLARESLTDAQADVRADEAHAKNEKELQERLSRPQWKSSNYTTELGLRSLAIDPTNKRIVFDMRNLMEDIFGFDPSKTTMSHAEFVAKHQQIEADSVAKAKAKGQHPNPKLCYMCRYIKILKPTTAKSSTGTHSRPRFEWNDKLFLPFGNWSQLRLRTGCSICKLILSLIVSDQISNNLHPRLRAIDREIQGTQLNPVRLSTGETVLQVEYGMRPVGQLRMVSNLNYSQALRQGWEDGRRLQFALGKTPVYQSEMLQSLDVVLPQKESNQQINVGALRVWLKDCDSNHGEICNRSFRESTTDARPADDVPLILIDVVRLYLVESTSIEKYIALSYVWGKVDMLPTLTENFEARKEPGGLTGLPFPKTMSDAIQLVRSLGETYLWIDALCIVQDDKIQKARDIANMDAVYSKAFATVVAMHGTSAEAGLPGVGPKTRPPQEVETLVIKAGSEDLDYDPDASDDDNVAINLVATPPELHLALESSWWDSRGWTFQERLLSRRCIYFSQNYLYFQCGQRGRVLSECGINEQIPDEDDDDDEYEGPRRKAPIITALENPLYDLAPSLVDLPAESKRAETFRAYSKLVEKYTHRQLSYDSDIINAFLGTFKALETFQGQVLCGLPLPTLDLALLWTPCGRVPRRGHSLYVGAGALALPWLAGQEGRQRLGQGLVTNRGTILSVYGPSAVQTFDDSVDRQFPSWSWAGWKGSVEYRFFADALAKEPIPTPLVSEYAMVLDGEDGKELLIVKDRVQERKPIPESQSSAAPATAAHSTNTITAELGALNISDSQEQASSWSLTPTLPNVLQFRAPTVPLTAFSISPTHEYISVSSHIHATTNQAVRPILDRAGKRCGLWWEQAGYVYVGRGVSPEAEKKMMFVGISRCEDTFKAREGPKRVEGEIEIFDGGVYGKVGRGSGLVNVVAVDGDMGHEYAERVTVARIHVKAWEEAGPQMRMIRMA</sequence>
<feature type="coiled-coil region" evidence="1">
    <location>
        <begin position="258"/>
        <end position="285"/>
    </location>
</feature>
<evidence type="ECO:0000256" key="1">
    <source>
        <dbReference type="SAM" id="Coils"/>
    </source>
</evidence>